<dbReference type="EMBL" id="JBGUAW010000004">
    <property type="protein sequence ID" value="MFA9460525.1"/>
    <property type="molecule type" value="Genomic_DNA"/>
</dbReference>
<gene>
    <name evidence="1" type="ORF">ACERLL_06750</name>
</gene>
<comment type="caution">
    <text evidence="1">The sequence shown here is derived from an EMBL/GenBank/DDBJ whole genome shotgun (WGS) entry which is preliminary data.</text>
</comment>
<dbReference type="PANTHER" id="PTHR47623:SF1">
    <property type="entry name" value="OS09G0287300 PROTEIN"/>
    <property type="match status" value="1"/>
</dbReference>
<evidence type="ECO:0000313" key="2">
    <source>
        <dbReference type="Proteomes" id="UP001575181"/>
    </source>
</evidence>
<evidence type="ECO:0000313" key="1">
    <source>
        <dbReference type="EMBL" id="MFA9460525.1"/>
    </source>
</evidence>
<accession>A0ABV4TT81</accession>
<keyword evidence="2" id="KW-1185">Reference proteome</keyword>
<dbReference type="InterPro" id="IPR013078">
    <property type="entry name" value="His_Pase_superF_clade-1"/>
</dbReference>
<dbReference type="Gene3D" id="3.40.50.1240">
    <property type="entry name" value="Phosphoglycerate mutase-like"/>
    <property type="match status" value="1"/>
</dbReference>
<dbReference type="SMART" id="SM00855">
    <property type="entry name" value="PGAM"/>
    <property type="match status" value="1"/>
</dbReference>
<dbReference type="InterPro" id="IPR029033">
    <property type="entry name" value="His_PPase_superfam"/>
</dbReference>
<dbReference type="Pfam" id="PF00300">
    <property type="entry name" value="His_Phos_1"/>
    <property type="match status" value="1"/>
</dbReference>
<dbReference type="CDD" id="cd07067">
    <property type="entry name" value="HP_PGM_like"/>
    <property type="match status" value="1"/>
</dbReference>
<dbReference type="PANTHER" id="PTHR47623">
    <property type="entry name" value="OS09G0287300 PROTEIN"/>
    <property type="match status" value="1"/>
</dbReference>
<reference evidence="1 2" key="1">
    <citation type="submission" date="2024-08" db="EMBL/GenBank/DDBJ databases">
        <title>Whole-genome sequencing of halo(alkali)philic microorganisms from hypersaline lakes.</title>
        <authorList>
            <person name="Sorokin D.Y."/>
            <person name="Merkel A.Y."/>
            <person name="Messina E."/>
            <person name="Yakimov M."/>
        </authorList>
    </citation>
    <scope>NUCLEOTIDE SEQUENCE [LARGE SCALE GENOMIC DNA]</scope>
    <source>
        <strain evidence="1 2">Cl-TMA</strain>
    </source>
</reference>
<dbReference type="Proteomes" id="UP001575181">
    <property type="component" value="Unassembled WGS sequence"/>
</dbReference>
<proteinExistence type="predicted"/>
<dbReference type="SUPFAM" id="SSF53254">
    <property type="entry name" value="Phosphoglycerate mutase-like"/>
    <property type="match status" value="1"/>
</dbReference>
<name>A0ABV4TT81_9GAMM</name>
<dbReference type="RefSeq" id="WP_373655309.1">
    <property type="nucleotide sequence ID" value="NZ_JBGUAW010000004.1"/>
</dbReference>
<organism evidence="1 2">
    <name type="scientific">Thiohalorhabdus methylotrophus</name>
    <dbReference type="NCBI Taxonomy" id="3242694"/>
    <lineage>
        <taxon>Bacteria</taxon>
        <taxon>Pseudomonadati</taxon>
        <taxon>Pseudomonadota</taxon>
        <taxon>Gammaproteobacteria</taxon>
        <taxon>Thiohalorhabdales</taxon>
        <taxon>Thiohalorhabdaceae</taxon>
        <taxon>Thiohalorhabdus</taxon>
    </lineage>
</organism>
<protein>
    <submittedName>
        <fullName evidence="1">Histidine phosphatase family protein</fullName>
    </submittedName>
</protein>
<sequence>MKRILLMRHAKSSREEAGLADYDRPLNERGQKVAPRMGGYLRDAGLVPDRILCSSARRTRETLEQLWSEWETLPNVAFEDGLYTATAASLLERLHALSADTGTVLVVGHNPAIQEAAVDLAGGGPPAAYGRMKAKFPTGAVAVLVLEGDSWAGVGRGRADLERFVAPADLEPA</sequence>